<proteinExistence type="predicted"/>
<accession>A0A172ZHB0</accession>
<feature type="domain" description="Immunity MXAN-0049 protein" evidence="1">
    <location>
        <begin position="38"/>
        <end position="183"/>
    </location>
</feature>
<dbReference type="Pfam" id="PF07791">
    <property type="entry name" value="Imm11"/>
    <property type="match status" value="1"/>
</dbReference>
<dbReference type="EMBL" id="CP013023">
    <property type="protein sequence ID" value="ANF96792.1"/>
    <property type="molecule type" value="Genomic_DNA"/>
</dbReference>
<dbReference type="STRING" id="1616788.AR543_12755"/>
<evidence type="ECO:0000313" key="3">
    <source>
        <dbReference type="Proteomes" id="UP000078148"/>
    </source>
</evidence>
<reference evidence="2 3" key="2">
    <citation type="journal article" date="2016" name="Int. J. Syst. Evol. Microbiol.">
        <title>Paenibacillus bovis sp. nov., isolated from raw yak (Bos grunniens) milk.</title>
        <authorList>
            <person name="Gao C."/>
            <person name="Han J."/>
            <person name="Liu Z."/>
            <person name="Xu X."/>
            <person name="Hang F."/>
            <person name="Wu Z."/>
        </authorList>
    </citation>
    <scope>NUCLEOTIDE SEQUENCE [LARGE SCALE GENOMIC DNA]</scope>
    <source>
        <strain evidence="2 3">BD3526</strain>
    </source>
</reference>
<name>A0A172ZHB0_9BACL</name>
<keyword evidence="3" id="KW-1185">Reference proteome</keyword>
<dbReference type="AlphaFoldDB" id="A0A172ZHB0"/>
<dbReference type="KEGG" id="pbv:AR543_12755"/>
<sequence length="185" mass="20892">MCYILLPAEIYPDRYWFKYSFHDSPDHLNFKKGTVQKDWAKSPKFHLQGEVDLGRLLHFDWFMTDGPDLIGPRLASLIRKYAPRDVQLIDAEVTVNGEPLKGFQVPNITSVINCLDMEESVYVPLLPGVHGSPPHFISVAFRPDALQGHGLVRSNEDISLIVASAEFVEACHAESITGIRFQENL</sequence>
<dbReference type="Proteomes" id="UP000078148">
    <property type="component" value="Chromosome"/>
</dbReference>
<evidence type="ECO:0000259" key="1">
    <source>
        <dbReference type="Pfam" id="PF07791"/>
    </source>
</evidence>
<dbReference type="InterPro" id="IPR012433">
    <property type="entry name" value="Imm11"/>
</dbReference>
<dbReference type="OrthoDB" id="2581601at2"/>
<evidence type="ECO:0000313" key="2">
    <source>
        <dbReference type="EMBL" id="ANF96792.1"/>
    </source>
</evidence>
<protein>
    <recommendedName>
        <fullName evidence="1">Immunity MXAN-0049 protein domain-containing protein</fullName>
    </recommendedName>
</protein>
<gene>
    <name evidence="2" type="ORF">AR543_12755</name>
</gene>
<dbReference type="RefSeq" id="WP_060534898.1">
    <property type="nucleotide sequence ID" value="NZ_CP013023.1"/>
</dbReference>
<organism evidence="2 3">
    <name type="scientific">Paenibacillus bovis</name>
    <dbReference type="NCBI Taxonomy" id="1616788"/>
    <lineage>
        <taxon>Bacteria</taxon>
        <taxon>Bacillati</taxon>
        <taxon>Bacillota</taxon>
        <taxon>Bacilli</taxon>
        <taxon>Bacillales</taxon>
        <taxon>Paenibacillaceae</taxon>
        <taxon>Paenibacillus</taxon>
    </lineage>
</organism>
<reference evidence="3" key="1">
    <citation type="submission" date="2015-10" db="EMBL/GenBank/DDBJ databases">
        <title>Genome of Paenibacillus bovis sp. nov.</title>
        <authorList>
            <person name="Wu Z."/>
            <person name="Gao C."/>
            <person name="Liu Z."/>
            <person name="Zheng H."/>
        </authorList>
    </citation>
    <scope>NUCLEOTIDE SEQUENCE [LARGE SCALE GENOMIC DNA]</scope>
    <source>
        <strain evidence="3">BD3526</strain>
    </source>
</reference>